<comment type="catalytic activity">
    <reaction evidence="18 19">
        <text>alpha-ribazole 5'-phosphate + adenosylcob(III)inamide-GDP = adenosylcob(III)alamin 5'-phosphate + GMP + H(+)</text>
        <dbReference type="Rhea" id="RHEA:23560"/>
        <dbReference type="ChEBI" id="CHEBI:15378"/>
        <dbReference type="ChEBI" id="CHEBI:57918"/>
        <dbReference type="ChEBI" id="CHEBI:58115"/>
        <dbReference type="ChEBI" id="CHEBI:60487"/>
        <dbReference type="ChEBI" id="CHEBI:60493"/>
        <dbReference type="EC" id="2.7.8.26"/>
    </reaction>
</comment>
<evidence type="ECO:0000256" key="8">
    <source>
        <dbReference type="ARBA" id="ARBA00022573"/>
    </source>
</evidence>
<comment type="similarity">
    <text evidence="4 19">Belongs to the CobS family.</text>
</comment>
<evidence type="ECO:0000256" key="19">
    <source>
        <dbReference type="HAMAP-Rule" id="MF_00719"/>
    </source>
</evidence>
<gene>
    <name evidence="19 20" type="primary">cobS</name>
    <name evidence="20" type="ORF">GCM10007913_21690</name>
</gene>
<comment type="catalytic activity">
    <reaction evidence="17 19">
        <text>alpha-ribazole + adenosylcob(III)inamide-GDP = adenosylcob(III)alamin + GMP + H(+)</text>
        <dbReference type="Rhea" id="RHEA:16049"/>
        <dbReference type="ChEBI" id="CHEBI:10329"/>
        <dbReference type="ChEBI" id="CHEBI:15378"/>
        <dbReference type="ChEBI" id="CHEBI:18408"/>
        <dbReference type="ChEBI" id="CHEBI:58115"/>
        <dbReference type="ChEBI" id="CHEBI:60487"/>
        <dbReference type="EC" id="2.7.8.26"/>
    </reaction>
</comment>
<evidence type="ECO:0000256" key="12">
    <source>
        <dbReference type="ARBA" id="ARBA00022989"/>
    </source>
</evidence>
<evidence type="ECO:0000256" key="11">
    <source>
        <dbReference type="ARBA" id="ARBA00022842"/>
    </source>
</evidence>
<dbReference type="EMBL" id="BSNG01000001">
    <property type="protein sequence ID" value="GLQ10237.1"/>
    <property type="molecule type" value="Genomic_DNA"/>
</dbReference>
<evidence type="ECO:0000256" key="15">
    <source>
        <dbReference type="ARBA" id="ARBA00032605"/>
    </source>
</evidence>
<dbReference type="EC" id="2.7.8.26" evidence="5 19"/>
<dbReference type="Proteomes" id="UP001161406">
    <property type="component" value="Unassembled WGS sequence"/>
</dbReference>
<dbReference type="HAMAP" id="MF_00719">
    <property type="entry name" value="CobS"/>
    <property type="match status" value="1"/>
</dbReference>
<evidence type="ECO:0000256" key="5">
    <source>
        <dbReference type="ARBA" id="ARBA00013200"/>
    </source>
</evidence>
<reference evidence="20" key="1">
    <citation type="journal article" date="2014" name="Int. J. Syst. Evol. Microbiol.">
        <title>Complete genome of a new Firmicutes species belonging to the dominant human colonic microbiota ('Ruminococcus bicirculans') reveals two chromosomes and a selective capacity to utilize plant glucans.</title>
        <authorList>
            <consortium name="NISC Comparative Sequencing Program"/>
            <person name="Wegmann U."/>
            <person name="Louis P."/>
            <person name="Goesmann A."/>
            <person name="Henrissat B."/>
            <person name="Duncan S.H."/>
            <person name="Flint H.J."/>
        </authorList>
    </citation>
    <scope>NUCLEOTIDE SEQUENCE</scope>
    <source>
        <strain evidence="20">NBRC 103855</strain>
    </source>
</reference>
<dbReference type="InterPro" id="IPR003805">
    <property type="entry name" value="CobS"/>
</dbReference>
<evidence type="ECO:0000256" key="4">
    <source>
        <dbReference type="ARBA" id="ARBA00010561"/>
    </source>
</evidence>
<sequence length="248" mass="24899">MALRFFSRLPTGASPHQRPDLGRIAMALPLASVAIGIGPVALLIGGVLVGLPGYFAAALAVGAMVLASGAMAEDALADAADGLFGGHTPERRLEIMKDSRHGTYGVAALCLFLVMRVMAIGSMAETSPLAAGAAWLAATIVGRSAGLWVAVALAPARRDGASATAGQLSWRSFTVGIVFAGLLLFVLGGPASSIAGIALAMVLTVGVAWGWTALCNRLVGGQTGDLIGALAALIEIAALTGLLVFARG</sequence>
<reference evidence="20" key="2">
    <citation type="submission" date="2023-01" db="EMBL/GenBank/DDBJ databases">
        <title>Draft genome sequence of Devosia yakushimensis strain NBRC 103855.</title>
        <authorList>
            <person name="Sun Q."/>
            <person name="Mori K."/>
        </authorList>
    </citation>
    <scope>NUCLEOTIDE SEQUENCE</scope>
    <source>
        <strain evidence="20">NBRC 103855</strain>
    </source>
</reference>
<evidence type="ECO:0000313" key="21">
    <source>
        <dbReference type="Proteomes" id="UP001161406"/>
    </source>
</evidence>
<accession>A0ABQ5UDT7</accession>
<evidence type="ECO:0000256" key="7">
    <source>
        <dbReference type="ARBA" id="ARBA00022475"/>
    </source>
</evidence>
<evidence type="ECO:0000256" key="14">
    <source>
        <dbReference type="ARBA" id="ARBA00025228"/>
    </source>
</evidence>
<dbReference type="Pfam" id="PF02654">
    <property type="entry name" value="CobS"/>
    <property type="match status" value="1"/>
</dbReference>
<feature type="transmembrane region" description="Helical" evidence="19">
    <location>
        <begin position="54"/>
        <end position="72"/>
    </location>
</feature>
<feature type="transmembrane region" description="Helical" evidence="19">
    <location>
        <begin position="21"/>
        <end position="48"/>
    </location>
</feature>
<comment type="pathway">
    <text evidence="3 19">Cofactor biosynthesis; adenosylcobalamin biosynthesis; adenosylcobalamin from cob(II)yrinate a,c-diamide: step 7/7.</text>
</comment>
<protein>
    <recommendedName>
        <fullName evidence="6 19">Adenosylcobinamide-GDP ribazoletransferase</fullName>
        <ecNumber evidence="5 19">2.7.8.26</ecNumber>
    </recommendedName>
    <alternativeName>
        <fullName evidence="16 19">Cobalamin synthase</fullName>
    </alternativeName>
    <alternativeName>
        <fullName evidence="15 19">Cobalamin-5'-phosphate synthase</fullName>
    </alternativeName>
</protein>
<keyword evidence="9 19" id="KW-0808">Transferase</keyword>
<keyword evidence="11 19" id="KW-0460">Magnesium</keyword>
<keyword evidence="13 19" id="KW-0472">Membrane</keyword>
<evidence type="ECO:0000313" key="20">
    <source>
        <dbReference type="EMBL" id="GLQ10237.1"/>
    </source>
</evidence>
<keyword evidence="10 19" id="KW-0812">Transmembrane</keyword>
<comment type="function">
    <text evidence="14 19">Joins adenosylcobinamide-GDP and alpha-ribazole to generate adenosylcobalamin (Ado-cobalamin). Also synthesizes adenosylcobalamin 5'-phosphate from adenosylcobinamide-GDP and alpha-ribazole 5'-phosphate.</text>
</comment>
<feature type="transmembrane region" description="Helical" evidence="19">
    <location>
        <begin position="226"/>
        <end position="246"/>
    </location>
</feature>
<keyword evidence="12 19" id="KW-1133">Transmembrane helix</keyword>
<dbReference type="PANTHER" id="PTHR34148">
    <property type="entry name" value="ADENOSYLCOBINAMIDE-GDP RIBAZOLETRANSFERASE"/>
    <property type="match status" value="1"/>
</dbReference>
<keyword evidence="8 19" id="KW-0169">Cobalamin biosynthesis</keyword>
<evidence type="ECO:0000256" key="9">
    <source>
        <dbReference type="ARBA" id="ARBA00022679"/>
    </source>
</evidence>
<evidence type="ECO:0000256" key="2">
    <source>
        <dbReference type="ARBA" id="ARBA00004651"/>
    </source>
</evidence>
<comment type="caution">
    <text evidence="20">The sequence shown here is derived from an EMBL/GenBank/DDBJ whole genome shotgun (WGS) entry which is preliminary data.</text>
</comment>
<evidence type="ECO:0000256" key="18">
    <source>
        <dbReference type="ARBA" id="ARBA00049504"/>
    </source>
</evidence>
<comment type="subcellular location">
    <subcellularLocation>
        <location evidence="2 19">Cell membrane</location>
        <topology evidence="2 19">Multi-pass membrane protein</topology>
    </subcellularLocation>
</comment>
<evidence type="ECO:0000256" key="17">
    <source>
        <dbReference type="ARBA" id="ARBA00048623"/>
    </source>
</evidence>
<dbReference type="PANTHER" id="PTHR34148:SF1">
    <property type="entry name" value="ADENOSYLCOBINAMIDE-GDP RIBAZOLETRANSFERASE"/>
    <property type="match status" value="1"/>
</dbReference>
<evidence type="ECO:0000256" key="16">
    <source>
        <dbReference type="ARBA" id="ARBA00032853"/>
    </source>
</evidence>
<feature type="transmembrane region" description="Helical" evidence="19">
    <location>
        <begin position="133"/>
        <end position="156"/>
    </location>
</feature>
<organism evidence="20 21">
    <name type="scientific">Devosia yakushimensis</name>
    <dbReference type="NCBI Taxonomy" id="470028"/>
    <lineage>
        <taxon>Bacteria</taxon>
        <taxon>Pseudomonadati</taxon>
        <taxon>Pseudomonadota</taxon>
        <taxon>Alphaproteobacteria</taxon>
        <taxon>Hyphomicrobiales</taxon>
        <taxon>Devosiaceae</taxon>
        <taxon>Devosia</taxon>
    </lineage>
</organism>
<evidence type="ECO:0000256" key="6">
    <source>
        <dbReference type="ARBA" id="ARBA00015850"/>
    </source>
</evidence>
<feature type="transmembrane region" description="Helical" evidence="19">
    <location>
        <begin position="168"/>
        <end position="188"/>
    </location>
</feature>
<name>A0ABQ5UDT7_9HYPH</name>
<feature type="transmembrane region" description="Helical" evidence="19">
    <location>
        <begin position="101"/>
        <end position="121"/>
    </location>
</feature>
<feature type="transmembrane region" description="Helical" evidence="19">
    <location>
        <begin position="194"/>
        <end position="214"/>
    </location>
</feature>
<comment type="cofactor">
    <cofactor evidence="1 19">
        <name>Mg(2+)</name>
        <dbReference type="ChEBI" id="CHEBI:18420"/>
    </cofactor>
</comment>
<evidence type="ECO:0000256" key="13">
    <source>
        <dbReference type="ARBA" id="ARBA00023136"/>
    </source>
</evidence>
<evidence type="ECO:0000256" key="1">
    <source>
        <dbReference type="ARBA" id="ARBA00001946"/>
    </source>
</evidence>
<keyword evidence="7 19" id="KW-1003">Cell membrane</keyword>
<evidence type="ECO:0000256" key="10">
    <source>
        <dbReference type="ARBA" id="ARBA00022692"/>
    </source>
</evidence>
<evidence type="ECO:0000256" key="3">
    <source>
        <dbReference type="ARBA" id="ARBA00004663"/>
    </source>
</evidence>
<keyword evidence="21" id="KW-1185">Reference proteome</keyword>
<proteinExistence type="inferred from homology"/>